<dbReference type="PANTHER" id="PTHR42834">
    <property type="entry name" value="ENDONUCLEASE/EXONUCLEASE/PHOSPHATASE FAMILY PROTEIN (AFU_ORTHOLOGUE AFUA_3G09210)"/>
    <property type="match status" value="1"/>
</dbReference>
<protein>
    <submittedName>
        <fullName evidence="2">Endonuclease/Exonuclease/phosphatase family protein</fullName>
    </submittedName>
</protein>
<accession>A0A1M5SAA1</accession>
<evidence type="ECO:0000313" key="2">
    <source>
        <dbReference type="EMBL" id="SHH35218.1"/>
    </source>
</evidence>
<dbReference type="RefSeq" id="WP_073117813.1">
    <property type="nucleotide sequence ID" value="NZ_BMEN01000001.1"/>
</dbReference>
<evidence type="ECO:0000259" key="1">
    <source>
        <dbReference type="Pfam" id="PF19580"/>
    </source>
</evidence>
<dbReference type="Pfam" id="PF19580">
    <property type="entry name" value="Exo_endo_phos_3"/>
    <property type="match status" value="1"/>
</dbReference>
<feature type="domain" description="Endonuclease/exonuclease/phosphatase" evidence="1">
    <location>
        <begin position="30"/>
        <end position="345"/>
    </location>
</feature>
<dbReference type="Gene3D" id="3.60.10.10">
    <property type="entry name" value="Endonuclease/exonuclease/phosphatase"/>
    <property type="match status" value="1"/>
</dbReference>
<dbReference type="InterPro" id="IPR005135">
    <property type="entry name" value="Endo/exonuclease/phosphatase"/>
</dbReference>
<dbReference type="PANTHER" id="PTHR42834:SF1">
    <property type="entry name" value="ENDONUCLEASE_EXONUCLEASE_PHOSPHATASE FAMILY PROTEIN (AFU_ORTHOLOGUE AFUA_3G09210)"/>
    <property type="match status" value="1"/>
</dbReference>
<keyword evidence="2" id="KW-0540">Nuclease</keyword>
<dbReference type="SUPFAM" id="SSF56219">
    <property type="entry name" value="DNase I-like"/>
    <property type="match status" value="1"/>
</dbReference>
<dbReference type="PROSITE" id="PS51257">
    <property type="entry name" value="PROKAR_LIPOPROTEIN"/>
    <property type="match status" value="1"/>
</dbReference>
<sequence length="351" mass="40506">MLLKINQITLIILLLSCNILNAQKSYIVQTVAFYNLENLFDTINNPEKMDELSPMMEIKSNRKEIYLDKLSKLAHVLCDIGKEQNKLPPTIIGIAEVENKKVLEDLIATSPLSDYPYGIIHYDSPDQRGIDTALLYNKDIFKPIYSEAIPANLYNDNVKIHTRDILLVSGFLMNEKIHVLVNHWPSRRGGVKKSSILRERVAQKNLDIIAKIRKEEPNAKIIGMGDFNDNPNDKSFKKVLNTKASKNKLKPEDLYNPFEKMFKEGFNTLTYKSDLFLFDQIFFSDNFITLNKDYQQFKFYKAGIFNPSYMTLQKGQYKGSPKRSFSGSIYLGGYSDHYPVYCYLLKENKSN</sequence>
<dbReference type="OrthoDB" id="9802724at2"/>
<keyword evidence="2" id="KW-0378">Hydrolase</keyword>
<keyword evidence="2" id="KW-0269">Exonuclease</keyword>
<dbReference type="Proteomes" id="UP000184109">
    <property type="component" value="Unassembled WGS sequence"/>
</dbReference>
<dbReference type="EMBL" id="FQXQ01000001">
    <property type="protein sequence ID" value="SHH35218.1"/>
    <property type="molecule type" value="Genomic_DNA"/>
</dbReference>
<reference evidence="3" key="1">
    <citation type="submission" date="2016-11" db="EMBL/GenBank/DDBJ databases">
        <authorList>
            <person name="Varghese N."/>
            <person name="Submissions S."/>
        </authorList>
    </citation>
    <scope>NUCLEOTIDE SEQUENCE [LARGE SCALE GENOMIC DNA]</scope>
    <source>
        <strain evidence="3">DSM 100572</strain>
    </source>
</reference>
<dbReference type="STRING" id="1195760.SAMN05444281_0197"/>
<dbReference type="AlphaFoldDB" id="A0A1M5SAA1"/>
<dbReference type="GO" id="GO:0004519">
    <property type="term" value="F:endonuclease activity"/>
    <property type="evidence" value="ECO:0007669"/>
    <property type="project" value="UniProtKB-KW"/>
</dbReference>
<name>A0A1M5SAA1_9FLAO</name>
<organism evidence="2 3">
    <name type="scientific">Wenyingzhuangia marina</name>
    <dbReference type="NCBI Taxonomy" id="1195760"/>
    <lineage>
        <taxon>Bacteria</taxon>
        <taxon>Pseudomonadati</taxon>
        <taxon>Bacteroidota</taxon>
        <taxon>Flavobacteriia</taxon>
        <taxon>Flavobacteriales</taxon>
        <taxon>Flavobacteriaceae</taxon>
        <taxon>Wenyingzhuangia</taxon>
    </lineage>
</organism>
<gene>
    <name evidence="2" type="ORF">SAMN05444281_0197</name>
</gene>
<proteinExistence type="predicted"/>
<dbReference type="GO" id="GO:0004527">
    <property type="term" value="F:exonuclease activity"/>
    <property type="evidence" value="ECO:0007669"/>
    <property type="project" value="UniProtKB-KW"/>
</dbReference>
<evidence type="ECO:0000313" key="3">
    <source>
        <dbReference type="Proteomes" id="UP000184109"/>
    </source>
</evidence>
<dbReference type="InterPro" id="IPR036691">
    <property type="entry name" value="Endo/exonu/phosph_ase_sf"/>
</dbReference>
<keyword evidence="2" id="KW-0255">Endonuclease</keyword>
<keyword evidence="3" id="KW-1185">Reference proteome</keyword>